<dbReference type="Proteomes" id="UP000568751">
    <property type="component" value="Unassembled WGS sequence"/>
</dbReference>
<name>A0A853F354_9GAMM</name>
<protein>
    <submittedName>
        <fullName evidence="1">Uncharacterized protein</fullName>
    </submittedName>
</protein>
<sequence length="57" mass="6772">MVSSQVGEPHTDPFDLSDRLIRYIASTIEAVRDNRHYPRRLRNIKNDIHFCQYKNAL</sequence>
<comment type="caution">
    <text evidence="1">The sequence shown here is derived from an EMBL/GenBank/DDBJ whole genome shotgun (WGS) entry which is preliminary data.</text>
</comment>
<dbReference type="AlphaFoldDB" id="A0A853F354"/>
<accession>A0A853F354</accession>
<dbReference type="EMBL" id="JACCHT010000002">
    <property type="protein sequence ID" value="NYT27837.1"/>
    <property type="molecule type" value="Genomic_DNA"/>
</dbReference>
<gene>
    <name evidence="1" type="ORF">H0A76_08045</name>
</gene>
<proteinExistence type="predicted"/>
<evidence type="ECO:0000313" key="2">
    <source>
        <dbReference type="Proteomes" id="UP000568751"/>
    </source>
</evidence>
<reference evidence="1 2" key="1">
    <citation type="submission" date="2020-05" db="EMBL/GenBank/DDBJ databases">
        <title>Horizontal transmission and recombination maintain forever young bacterial symbiont genomes.</title>
        <authorList>
            <person name="Russell S.L."/>
            <person name="Pepper-Tunick E."/>
            <person name="Svedberg J."/>
            <person name="Byrne A."/>
            <person name="Ruelas Castillo J."/>
            <person name="Vollmers C."/>
            <person name="Beinart R.A."/>
            <person name="Corbett-Detig R."/>
        </authorList>
    </citation>
    <scope>NUCLEOTIDE SEQUENCE [LARGE SCALE GENOMIC DNA]</scope>
    <source>
        <strain evidence="1">455</strain>
    </source>
</reference>
<organism evidence="1 2">
    <name type="scientific">Candidatus Thiodubiliella endoseptemdiera</name>
    <dbReference type="NCBI Taxonomy" id="2738886"/>
    <lineage>
        <taxon>Bacteria</taxon>
        <taxon>Pseudomonadati</taxon>
        <taxon>Pseudomonadota</taxon>
        <taxon>Gammaproteobacteria</taxon>
        <taxon>Candidatus Pseudothioglobaceae</taxon>
        <taxon>Candidatus Thiodubiliella</taxon>
    </lineage>
</organism>
<evidence type="ECO:0000313" key="1">
    <source>
        <dbReference type="EMBL" id="NYT27837.1"/>
    </source>
</evidence>